<sequence>MLAMSDKHEQLEGGQPENPIIAFESERELTLALPPIDYTIPLIFHISDFHGNILGALRDRVSEKVEETTQQASPSFTIIYGTRRGGKSSLLHSLEAIVGESAVTIDCGGLSQLNQSGFDATMQSMNLRKGADPASVKVVLIDELEVILDKAERLSILQSLAEKGYCSCITVGFPNINVVEEIEDFSRARGIDYQRINAVSDEPNWVKAARLERWLNYIFRAQGIRVAIAEDFLTDLGEFVGWRPYEITIILRGLMDWYKEDPARIAQGVSVHMTLDAQQLDAFLESNTAHTLLEDHPRNDYKRFIRLLSQEEQLLLGRLAEEGSILASEQNLLTFKRLLPSEGIDYFEIVQVGNEMMIRPKGAYFLHFLHEYFG</sequence>
<organism evidence="1 2">
    <name type="scientific">Candidatus Gottesmanbacteria bacterium GW2011_GWA2_47_9</name>
    <dbReference type="NCBI Taxonomy" id="1618445"/>
    <lineage>
        <taxon>Bacteria</taxon>
        <taxon>Candidatus Gottesmaniibacteriota</taxon>
    </lineage>
</organism>
<accession>A0A0G1U3P1</accession>
<proteinExistence type="predicted"/>
<dbReference type="EMBL" id="LCOY01000003">
    <property type="protein sequence ID" value="KKU88664.1"/>
    <property type="molecule type" value="Genomic_DNA"/>
</dbReference>
<evidence type="ECO:0000313" key="2">
    <source>
        <dbReference type="Proteomes" id="UP000034739"/>
    </source>
</evidence>
<gene>
    <name evidence="1" type="ORF">UY16_C0003G0006</name>
</gene>
<dbReference type="InterPro" id="IPR027417">
    <property type="entry name" value="P-loop_NTPase"/>
</dbReference>
<dbReference type="AlphaFoldDB" id="A0A0G1U3P1"/>
<dbReference type="Proteomes" id="UP000034739">
    <property type="component" value="Unassembled WGS sequence"/>
</dbReference>
<evidence type="ECO:0000313" key="1">
    <source>
        <dbReference type="EMBL" id="KKU88664.1"/>
    </source>
</evidence>
<dbReference type="Gene3D" id="3.40.50.300">
    <property type="entry name" value="P-loop containing nucleotide triphosphate hydrolases"/>
    <property type="match status" value="1"/>
</dbReference>
<reference evidence="1 2" key="1">
    <citation type="journal article" date="2015" name="Nature">
        <title>rRNA introns, odd ribosomes, and small enigmatic genomes across a large radiation of phyla.</title>
        <authorList>
            <person name="Brown C.T."/>
            <person name="Hug L.A."/>
            <person name="Thomas B.C."/>
            <person name="Sharon I."/>
            <person name="Castelle C.J."/>
            <person name="Singh A."/>
            <person name="Wilkins M.J."/>
            <person name="Williams K.H."/>
            <person name="Banfield J.F."/>
        </authorList>
    </citation>
    <scope>NUCLEOTIDE SEQUENCE [LARGE SCALE GENOMIC DNA]</scope>
</reference>
<protein>
    <submittedName>
        <fullName evidence="1">Uncharacterized protein</fullName>
    </submittedName>
</protein>
<dbReference type="SUPFAM" id="SSF52540">
    <property type="entry name" value="P-loop containing nucleoside triphosphate hydrolases"/>
    <property type="match status" value="1"/>
</dbReference>
<name>A0A0G1U3P1_9BACT</name>
<comment type="caution">
    <text evidence="1">The sequence shown here is derived from an EMBL/GenBank/DDBJ whole genome shotgun (WGS) entry which is preliminary data.</text>
</comment>